<feature type="region of interest" description="Disordered" evidence="2">
    <location>
        <begin position="552"/>
        <end position="676"/>
    </location>
</feature>
<dbReference type="InParanoid" id="A0A078A2Z0"/>
<evidence type="ECO:0000256" key="1">
    <source>
        <dbReference type="SAM" id="Coils"/>
    </source>
</evidence>
<keyword evidence="4" id="KW-1185">Reference proteome</keyword>
<evidence type="ECO:0000313" key="4">
    <source>
        <dbReference type="Proteomes" id="UP000039865"/>
    </source>
</evidence>
<feature type="compositionally biased region" description="Acidic residues" evidence="2">
    <location>
        <begin position="657"/>
        <end position="672"/>
    </location>
</feature>
<feature type="coiled-coil region" evidence="1">
    <location>
        <begin position="234"/>
        <end position="438"/>
    </location>
</feature>
<keyword evidence="1" id="KW-0175">Coiled coil</keyword>
<feature type="compositionally biased region" description="Acidic residues" evidence="2">
    <location>
        <begin position="711"/>
        <end position="732"/>
    </location>
</feature>
<organism evidence="3 4">
    <name type="scientific">Stylonychia lemnae</name>
    <name type="common">Ciliate</name>
    <dbReference type="NCBI Taxonomy" id="5949"/>
    <lineage>
        <taxon>Eukaryota</taxon>
        <taxon>Sar</taxon>
        <taxon>Alveolata</taxon>
        <taxon>Ciliophora</taxon>
        <taxon>Intramacronucleata</taxon>
        <taxon>Spirotrichea</taxon>
        <taxon>Stichotrichia</taxon>
        <taxon>Sporadotrichida</taxon>
        <taxon>Oxytrichidae</taxon>
        <taxon>Stylonychinae</taxon>
        <taxon>Stylonychia</taxon>
    </lineage>
</organism>
<feature type="region of interest" description="Disordered" evidence="2">
    <location>
        <begin position="513"/>
        <end position="536"/>
    </location>
</feature>
<dbReference type="OMA" id="PEMEENM"/>
<feature type="compositionally biased region" description="Polar residues" evidence="2">
    <location>
        <begin position="554"/>
        <end position="570"/>
    </location>
</feature>
<name>A0A078A2Z0_STYLE</name>
<feature type="compositionally biased region" description="Low complexity" evidence="2">
    <location>
        <begin position="647"/>
        <end position="656"/>
    </location>
</feature>
<accession>A0A078A2Z0</accession>
<feature type="region of interest" description="Disordered" evidence="2">
    <location>
        <begin position="709"/>
        <end position="732"/>
    </location>
</feature>
<feature type="compositionally biased region" description="Polar residues" evidence="2">
    <location>
        <begin position="577"/>
        <end position="586"/>
    </location>
</feature>
<dbReference type="EMBL" id="CCKQ01005423">
    <property type="protein sequence ID" value="CDW76648.1"/>
    <property type="molecule type" value="Genomic_DNA"/>
</dbReference>
<feature type="compositionally biased region" description="Polar residues" evidence="2">
    <location>
        <begin position="623"/>
        <end position="646"/>
    </location>
</feature>
<proteinExistence type="predicted"/>
<dbReference type="Proteomes" id="UP000039865">
    <property type="component" value="Unassembled WGS sequence"/>
</dbReference>
<dbReference type="AlphaFoldDB" id="A0A078A2Z0"/>
<sequence>MLVSIINRIFRTNLMLIDKKYLPFIDKYYMLQVGLENQSQEQSFILKEFFKLVNILIYPQRIQLASNQQFSAAGLSQNTNYDSQSKVRDIILYLKVIKQILNIPENRNSSNNLHNNNKQQQDEDHLFALSDIIDDNKINQHALIRHLMYLWESIIGKKVDKIQNLEFNEILDLQRDLEPEQVKSLQIRIWLNIDFSKYDSKPSLLDNKPKSVQKVIQTEDDQRINDFIQLQEDYKEIKQERDVISSEKMELLREKHTYNEKYSELQNEFEEIQERLDRKTQKCQKYKEKLLRFEEEGVNKQGGVERLQEEINILTKQKLEAEQRTKKFESQFRSGLKEIDQLRDEIEQLQNEKKQIKQQENDLEGGLSEQSSFIIFNQPNTHHDMRVSELEKEKEVLLQKIQMLEKINKELVAYKKALEETIDEIAKEQDNQKRLQMVNFNLIRRKSLLRLEHSQLFSDVKPLHTPDKTERQLATTVINQYMGQKQSMFDQFLPGNKNSKLQAPSSVLDMQSTSQFNTSQNDDLISPNYQTTNGVRNQPDLNEILEQIQRMDSEQNTPAHRTQNNIQMGDSNDHEYGSNQTHSLQMESRRQSVSDNRNNNILSGLIRENSNQKSLPRLENDKSTNSVKNNVFTNDAFTSQNNQQTGNFNKNDYNNNFEDDEEEEKEEEDEPENNNIFNMLLKKQMTQKLQEQNKSQNIINADIKKQVIKEAEDEDEYDEESDSSSDSEEEFD</sequence>
<evidence type="ECO:0000256" key="2">
    <source>
        <dbReference type="SAM" id="MobiDB-lite"/>
    </source>
</evidence>
<protein>
    <submittedName>
        <fullName evidence="3">Uncharacterized protein</fullName>
    </submittedName>
</protein>
<evidence type="ECO:0000313" key="3">
    <source>
        <dbReference type="EMBL" id="CDW76648.1"/>
    </source>
</evidence>
<gene>
    <name evidence="3" type="primary">Contig13983.g14923</name>
    <name evidence="3" type="ORF">STYLEM_5609</name>
</gene>
<reference evidence="3 4" key="1">
    <citation type="submission" date="2014-06" db="EMBL/GenBank/DDBJ databases">
        <authorList>
            <person name="Swart Estienne"/>
        </authorList>
    </citation>
    <scope>NUCLEOTIDE SEQUENCE [LARGE SCALE GENOMIC DNA]</scope>
    <source>
        <strain evidence="3 4">130c</strain>
    </source>
</reference>
<feature type="compositionally biased region" description="Polar residues" evidence="2">
    <location>
        <begin position="593"/>
        <end position="614"/>
    </location>
</feature>